<proteinExistence type="predicted"/>
<protein>
    <submittedName>
        <fullName evidence="1">Uncharacterized protein</fullName>
    </submittedName>
</protein>
<keyword evidence="2" id="KW-1185">Reference proteome</keyword>
<comment type="caution">
    <text evidence="1">The sequence shown here is derived from an EMBL/GenBank/DDBJ whole genome shotgun (WGS) entry which is preliminary data.</text>
</comment>
<name>A0AAW0FXY8_9APHY</name>
<reference evidence="1 2" key="1">
    <citation type="submission" date="2022-09" db="EMBL/GenBank/DDBJ databases">
        <authorList>
            <person name="Palmer J.M."/>
        </authorList>
    </citation>
    <scope>NUCLEOTIDE SEQUENCE [LARGE SCALE GENOMIC DNA]</scope>
    <source>
        <strain evidence="1 2">DSM 7382</strain>
    </source>
</reference>
<dbReference type="EMBL" id="JASBNA010000019">
    <property type="protein sequence ID" value="KAK7685791.1"/>
    <property type="molecule type" value="Genomic_DNA"/>
</dbReference>
<sequence length="264" mass="29679">MWRVPDLVHLSETDFVGSLKLGLNHDVHFLRWTLNSSTSLPRHAQFSSYIETDESDEEEFISTFKAHFDLSSSPIHALIIAHEESFEIEESRPNTTIRSIDPTTFELNWCTPFEQNMLAMGVYEPLNLLVMIGNGHTSRYINLIDIKTGAVCRRDEMNMDNDVSKIHISSQGELVATNREGAVTVMRISDITEHGYATVLANTTGKFAVSRISCPNPALAAGEVQKDDTRMEVKYWMQGASLLGDGMVLLGDHDSIRYVIASWR</sequence>
<evidence type="ECO:0000313" key="2">
    <source>
        <dbReference type="Proteomes" id="UP001385951"/>
    </source>
</evidence>
<dbReference type="AlphaFoldDB" id="A0AAW0FXY8"/>
<organism evidence="1 2">
    <name type="scientific">Cerrena zonata</name>
    <dbReference type="NCBI Taxonomy" id="2478898"/>
    <lineage>
        <taxon>Eukaryota</taxon>
        <taxon>Fungi</taxon>
        <taxon>Dikarya</taxon>
        <taxon>Basidiomycota</taxon>
        <taxon>Agaricomycotina</taxon>
        <taxon>Agaricomycetes</taxon>
        <taxon>Polyporales</taxon>
        <taxon>Cerrenaceae</taxon>
        <taxon>Cerrena</taxon>
    </lineage>
</organism>
<gene>
    <name evidence="1" type="ORF">QCA50_011137</name>
</gene>
<accession>A0AAW0FXY8</accession>
<dbReference type="Proteomes" id="UP001385951">
    <property type="component" value="Unassembled WGS sequence"/>
</dbReference>
<evidence type="ECO:0000313" key="1">
    <source>
        <dbReference type="EMBL" id="KAK7685791.1"/>
    </source>
</evidence>